<keyword evidence="6 8" id="KW-0862">Zinc</keyword>
<organism evidence="10 11">
    <name type="scientific">Teredinibacter turnerae (strain ATCC 39867 / T7901)</name>
    <dbReference type="NCBI Taxonomy" id="377629"/>
    <lineage>
        <taxon>Bacteria</taxon>
        <taxon>Pseudomonadati</taxon>
        <taxon>Pseudomonadota</taxon>
        <taxon>Gammaproteobacteria</taxon>
        <taxon>Cellvibrionales</taxon>
        <taxon>Cellvibrionaceae</taxon>
        <taxon>Teredinibacter</taxon>
    </lineage>
</organism>
<dbReference type="CDD" id="cd07324">
    <property type="entry name" value="M48C_Oma1-like"/>
    <property type="match status" value="1"/>
</dbReference>
<evidence type="ECO:0000256" key="3">
    <source>
        <dbReference type="ARBA" id="ARBA00022729"/>
    </source>
</evidence>
<dbReference type="PANTHER" id="PTHR22726:SF1">
    <property type="entry name" value="METALLOENDOPEPTIDASE OMA1, MITOCHONDRIAL"/>
    <property type="match status" value="1"/>
</dbReference>
<dbReference type="Proteomes" id="UP000009080">
    <property type="component" value="Chromosome"/>
</dbReference>
<evidence type="ECO:0000256" key="8">
    <source>
        <dbReference type="HAMAP-Rule" id="MF_00997"/>
    </source>
</evidence>
<comment type="cofactor">
    <cofactor evidence="8">
        <name>Zn(2+)</name>
        <dbReference type="ChEBI" id="CHEBI:29105"/>
    </cofactor>
    <text evidence="8">Binds 1 zinc ion per subunit.</text>
</comment>
<dbReference type="KEGG" id="ttu:TERTU_1024"/>
<dbReference type="Gene3D" id="3.30.2010.10">
    <property type="entry name" value="Metalloproteases ('zincins'), catalytic domain"/>
    <property type="match status" value="1"/>
</dbReference>
<feature type="active site" description="Proton donor" evidence="8">
    <location>
        <position position="206"/>
    </location>
</feature>
<dbReference type="Pfam" id="PF01435">
    <property type="entry name" value="Peptidase_M48"/>
    <property type="match status" value="1"/>
</dbReference>
<evidence type="ECO:0000256" key="4">
    <source>
        <dbReference type="ARBA" id="ARBA00022764"/>
    </source>
</evidence>
<feature type="signal peptide" evidence="8">
    <location>
        <begin position="1"/>
        <end position="28"/>
    </location>
</feature>
<dbReference type="GO" id="GO:0042597">
    <property type="term" value="C:periplasmic space"/>
    <property type="evidence" value="ECO:0007669"/>
    <property type="project" value="UniProtKB-SubCell"/>
</dbReference>
<dbReference type="EC" id="3.4.-.-" evidence="8"/>
<dbReference type="EMBL" id="CP001614">
    <property type="protein sequence ID" value="ACR13565.1"/>
    <property type="molecule type" value="Genomic_DNA"/>
</dbReference>
<keyword evidence="3 8" id="KW-0732">Signal</keyword>
<dbReference type="InterPro" id="IPR011990">
    <property type="entry name" value="TPR-like_helical_dom_sf"/>
</dbReference>
<sequence length="486" mass="54896" precursor="true">MLQKLLQQSFRALVAACLGLCFAQQTLAADLQLPELGDNSAGLISPKQEYELGQKWLRIYRSQVPTTSDPFIQVYVENMVRKLAAYSELKDRRLDILVIENPTLNAFAVPGGIIGVNTGILKFADTEEQMSSVIAHELAHLSQRHYARQVEKQQNSSTTYLAAFLASILLGVAAGTDAGIAAISATQAAALDSQLRFSRQMEQEADRLGMETLVRSGMDPYAMAGMFENMLRATRFQRRPPEFLLSHPVTESRVTEARLRAQQYPNKPPLPVEEYDLIKARAYLLHEKNHQTAVNMFESEMRGTQFDRVAARYGLVLALTRNGETERATQEIAPLLAQEPDNVYFQIAKADIYAESGDFAAARKVLEANLKKQPNSHPLNTRYAEVLMMSGDYQTCKDVLRAHVQRRPKDDYIWYLTAEVEGLAGNIYEVHVARAEYFKLNGLYDKAEIQLTNAMRLTSSKSPQARARLEEQLREVREMRREMKDL</sequence>
<comment type="subcellular location">
    <subcellularLocation>
        <location evidence="8">Periplasm</location>
    </subcellularLocation>
</comment>
<reference evidence="10 11" key="1">
    <citation type="journal article" date="2009" name="PLoS ONE">
        <title>The complete genome of Teredinibacter turnerae T7901: an intracellular endosymbiont of marine wood-boring bivalves (shipworms).</title>
        <authorList>
            <person name="Yang J.C."/>
            <person name="Madupu R."/>
            <person name="Durkin A.S."/>
            <person name="Ekborg N.A."/>
            <person name="Pedamallu C.S."/>
            <person name="Hostetler J.B."/>
            <person name="Radune D."/>
            <person name="Toms B.S."/>
            <person name="Henrissat B."/>
            <person name="Coutinho P.M."/>
            <person name="Schwarz S."/>
            <person name="Field L."/>
            <person name="Trindade-Silva A.E."/>
            <person name="Soares C.A.G."/>
            <person name="Elshahawi S."/>
            <person name="Hanora A."/>
            <person name="Schmidt E.W."/>
            <person name="Haygood M.G."/>
            <person name="Posfai J."/>
            <person name="Benner J."/>
            <person name="Madinger C."/>
            <person name="Nove J."/>
            <person name="Anton B."/>
            <person name="Chaudhary K."/>
            <person name="Foster J."/>
            <person name="Holman A."/>
            <person name="Kumar S."/>
            <person name="Lessard P.A."/>
            <person name="Luyten Y.A."/>
            <person name="Slatko B."/>
            <person name="Wood N."/>
            <person name="Wu B."/>
            <person name="Teplitski M."/>
            <person name="Mougous J.D."/>
            <person name="Ward N."/>
            <person name="Eisen J.A."/>
            <person name="Badger J.H."/>
            <person name="Distel D.L."/>
        </authorList>
    </citation>
    <scope>NUCLEOTIDE SEQUENCE [LARGE SCALE GENOMIC DNA]</scope>
    <source>
        <strain evidence="11">ATCC 39867 / T7901</strain>
    </source>
</reference>
<keyword evidence="1 8" id="KW-0645">Protease</keyword>
<keyword evidence="7 8" id="KW-0482">Metalloprotease</keyword>
<keyword evidence="4 8" id="KW-0574">Periplasm</keyword>
<evidence type="ECO:0000256" key="6">
    <source>
        <dbReference type="ARBA" id="ARBA00022833"/>
    </source>
</evidence>
<dbReference type="RefSeq" id="WP_015819679.1">
    <property type="nucleotide sequence ID" value="NC_012997.1"/>
</dbReference>
<dbReference type="GO" id="GO:0016020">
    <property type="term" value="C:membrane"/>
    <property type="evidence" value="ECO:0007669"/>
    <property type="project" value="InterPro"/>
</dbReference>
<evidence type="ECO:0000313" key="11">
    <source>
        <dbReference type="Proteomes" id="UP000009080"/>
    </source>
</evidence>
<proteinExistence type="inferred from homology"/>
<dbReference type="STRING" id="377629.TERTU_1024"/>
<keyword evidence="5 8" id="KW-0378">Hydrolase</keyword>
<dbReference type="InterPro" id="IPR030873">
    <property type="entry name" value="Protease_BepA"/>
</dbReference>
<feature type="chain" id="PRO_5009008521" description="Putative beta-barrel assembly-enhancing protease" evidence="8">
    <location>
        <begin position="29"/>
        <end position="486"/>
    </location>
</feature>
<evidence type="ECO:0000256" key="5">
    <source>
        <dbReference type="ARBA" id="ARBA00022801"/>
    </source>
</evidence>
<feature type="binding site" evidence="8">
    <location>
        <position position="202"/>
    </location>
    <ligand>
        <name>Zn(2+)</name>
        <dbReference type="ChEBI" id="CHEBI:29105"/>
        <note>catalytic</note>
    </ligand>
</feature>
<keyword evidence="2 8" id="KW-0479">Metal-binding</keyword>
<dbReference type="AlphaFoldDB" id="C5BQV8"/>
<comment type="function">
    <text evidence="8">Functions as both a chaperone and a metalloprotease. Maintains the integrity of the outer membrane by promoting either the assembly or the elimination of outer membrane proteins, depending on their folding state.</text>
</comment>
<dbReference type="OrthoDB" id="9810445at2"/>
<feature type="binding site" evidence="8">
    <location>
        <position position="136"/>
    </location>
    <ligand>
        <name>Zn(2+)</name>
        <dbReference type="ChEBI" id="CHEBI:29105"/>
        <note>catalytic</note>
    </ligand>
</feature>
<protein>
    <recommendedName>
        <fullName evidence="8">Putative beta-barrel assembly-enhancing protease</fullName>
        <ecNumber evidence="8">3.4.-.-</ecNumber>
    </recommendedName>
</protein>
<dbReference type="HAMAP" id="MF_00997">
    <property type="entry name" value="Protease_BepA"/>
    <property type="match status" value="1"/>
</dbReference>
<evidence type="ECO:0000259" key="9">
    <source>
        <dbReference type="Pfam" id="PF01435"/>
    </source>
</evidence>
<dbReference type="SUPFAM" id="SSF48452">
    <property type="entry name" value="TPR-like"/>
    <property type="match status" value="1"/>
</dbReference>
<name>C5BQV8_TERTT</name>
<feature type="domain" description="Peptidase M48" evidence="9">
    <location>
        <begin position="75"/>
        <end position="258"/>
    </location>
</feature>
<evidence type="ECO:0000256" key="7">
    <source>
        <dbReference type="ARBA" id="ARBA00023049"/>
    </source>
</evidence>
<dbReference type="PANTHER" id="PTHR22726">
    <property type="entry name" value="METALLOENDOPEPTIDASE OMA1"/>
    <property type="match status" value="1"/>
</dbReference>
<keyword evidence="11" id="KW-1185">Reference proteome</keyword>
<dbReference type="InterPro" id="IPR051156">
    <property type="entry name" value="Mito/Outer_Membr_Metalloprot"/>
</dbReference>
<accession>C5BQV8</accession>
<gene>
    <name evidence="10" type="ordered locus">TERTU_1024</name>
</gene>
<dbReference type="GO" id="GO:0004222">
    <property type="term" value="F:metalloendopeptidase activity"/>
    <property type="evidence" value="ECO:0007669"/>
    <property type="project" value="InterPro"/>
</dbReference>
<dbReference type="Gene3D" id="1.25.40.10">
    <property type="entry name" value="Tetratricopeptide repeat domain"/>
    <property type="match status" value="1"/>
</dbReference>
<feature type="binding site" evidence="8">
    <location>
        <position position="140"/>
    </location>
    <ligand>
        <name>Zn(2+)</name>
        <dbReference type="ChEBI" id="CHEBI:29105"/>
        <note>catalytic</note>
    </ligand>
</feature>
<evidence type="ECO:0000256" key="2">
    <source>
        <dbReference type="ARBA" id="ARBA00022723"/>
    </source>
</evidence>
<evidence type="ECO:0000256" key="1">
    <source>
        <dbReference type="ARBA" id="ARBA00022670"/>
    </source>
</evidence>
<comment type="similarity">
    <text evidence="8">Belongs to the peptidase M48 family. BepA subfamily.</text>
</comment>
<dbReference type="GO" id="GO:0051603">
    <property type="term" value="P:proteolysis involved in protein catabolic process"/>
    <property type="evidence" value="ECO:0007669"/>
    <property type="project" value="TreeGrafter"/>
</dbReference>
<dbReference type="InterPro" id="IPR001915">
    <property type="entry name" value="Peptidase_M48"/>
</dbReference>
<dbReference type="HOGENOM" id="CLU_030556_1_1_6"/>
<feature type="active site" evidence="8">
    <location>
        <position position="137"/>
    </location>
</feature>
<evidence type="ECO:0000313" key="10">
    <source>
        <dbReference type="EMBL" id="ACR13565.1"/>
    </source>
</evidence>
<dbReference type="GO" id="GO:0008270">
    <property type="term" value="F:zinc ion binding"/>
    <property type="evidence" value="ECO:0007669"/>
    <property type="project" value="UniProtKB-UniRule"/>
</dbReference>
<dbReference type="Pfam" id="PF14559">
    <property type="entry name" value="TPR_19"/>
    <property type="match status" value="1"/>
</dbReference>
<dbReference type="eggNOG" id="COG4783">
    <property type="taxonomic scope" value="Bacteria"/>
</dbReference>